<evidence type="ECO:0000313" key="1">
    <source>
        <dbReference type="EMBL" id="PNR40734.1"/>
    </source>
</evidence>
<dbReference type="Gramene" id="Pp3c14_7000V3.1">
    <property type="protein sequence ID" value="PAC:32962029.CDS.1"/>
    <property type="gene ID" value="Pp3c14_7000"/>
</dbReference>
<dbReference type="AlphaFoldDB" id="A0A2K1JGP8"/>
<protein>
    <submittedName>
        <fullName evidence="1 2">Uncharacterized protein</fullName>
    </submittedName>
</protein>
<proteinExistence type="predicted"/>
<evidence type="ECO:0000313" key="3">
    <source>
        <dbReference type="Proteomes" id="UP000006727"/>
    </source>
</evidence>
<dbReference type="EnsemblPlants" id="Pp3c14_7000V3.1">
    <property type="protein sequence ID" value="PAC:32962029.CDS.1"/>
    <property type="gene ID" value="Pp3c14_7000"/>
</dbReference>
<sequence length="122" mass="13845">MTKEKEKSVGMLGTRARNCPGSYGLSKVYNVPPIIIDAMLLEDVDKYTWINSRDITVLLDPLQGKQRLRVELGPVERIKPAIEAEKRIRIAWLQSSNSISNEMGASGYYEDERILRRCVGCM</sequence>
<name>A0A2K1JGP8_PHYPA</name>
<organism evidence="1">
    <name type="scientific">Physcomitrium patens</name>
    <name type="common">Spreading-leaved earth moss</name>
    <name type="synonym">Physcomitrella patens</name>
    <dbReference type="NCBI Taxonomy" id="3218"/>
    <lineage>
        <taxon>Eukaryota</taxon>
        <taxon>Viridiplantae</taxon>
        <taxon>Streptophyta</taxon>
        <taxon>Embryophyta</taxon>
        <taxon>Bryophyta</taxon>
        <taxon>Bryophytina</taxon>
        <taxon>Bryopsida</taxon>
        <taxon>Funariidae</taxon>
        <taxon>Funariales</taxon>
        <taxon>Funariaceae</taxon>
        <taxon>Physcomitrium</taxon>
    </lineage>
</organism>
<dbReference type="EMBL" id="ABEU02000014">
    <property type="protein sequence ID" value="PNR40734.1"/>
    <property type="molecule type" value="Genomic_DNA"/>
</dbReference>
<reference evidence="1 3" key="1">
    <citation type="journal article" date="2008" name="Science">
        <title>The Physcomitrella genome reveals evolutionary insights into the conquest of land by plants.</title>
        <authorList>
            <person name="Rensing S."/>
            <person name="Lang D."/>
            <person name="Zimmer A."/>
            <person name="Terry A."/>
            <person name="Salamov A."/>
            <person name="Shapiro H."/>
            <person name="Nishiyama T."/>
            <person name="Perroud P.-F."/>
            <person name="Lindquist E."/>
            <person name="Kamisugi Y."/>
            <person name="Tanahashi T."/>
            <person name="Sakakibara K."/>
            <person name="Fujita T."/>
            <person name="Oishi K."/>
            <person name="Shin-I T."/>
            <person name="Kuroki Y."/>
            <person name="Toyoda A."/>
            <person name="Suzuki Y."/>
            <person name="Hashimoto A."/>
            <person name="Yamaguchi K."/>
            <person name="Sugano A."/>
            <person name="Kohara Y."/>
            <person name="Fujiyama A."/>
            <person name="Anterola A."/>
            <person name="Aoki S."/>
            <person name="Ashton N."/>
            <person name="Barbazuk W.B."/>
            <person name="Barker E."/>
            <person name="Bennetzen J."/>
            <person name="Bezanilla M."/>
            <person name="Blankenship R."/>
            <person name="Cho S.H."/>
            <person name="Dutcher S."/>
            <person name="Estelle M."/>
            <person name="Fawcett J.A."/>
            <person name="Gundlach H."/>
            <person name="Hanada K."/>
            <person name="Heyl A."/>
            <person name="Hicks K.A."/>
            <person name="Hugh J."/>
            <person name="Lohr M."/>
            <person name="Mayer K."/>
            <person name="Melkozernov A."/>
            <person name="Murata T."/>
            <person name="Nelson D."/>
            <person name="Pils B."/>
            <person name="Prigge M."/>
            <person name="Reiss B."/>
            <person name="Renner T."/>
            <person name="Rombauts S."/>
            <person name="Rushton P."/>
            <person name="Sanderfoot A."/>
            <person name="Schween G."/>
            <person name="Shiu S.-H."/>
            <person name="Stueber K."/>
            <person name="Theodoulou F.L."/>
            <person name="Tu H."/>
            <person name="Van de Peer Y."/>
            <person name="Verrier P.J."/>
            <person name="Waters E."/>
            <person name="Wood A."/>
            <person name="Yang L."/>
            <person name="Cove D."/>
            <person name="Cuming A."/>
            <person name="Hasebe M."/>
            <person name="Lucas S."/>
            <person name="Mishler D.B."/>
            <person name="Reski R."/>
            <person name="Grigoriev I."/>
            <person name="Quatrano R.S."/>
            <person name="Boore J.L."/>
        </authorList>
    </citation>
    <scope>NUCLEOTIDE SEQUENCE [LARGE SCALE GENOMIC DNA]</scope>
    <source>
        <strain evidence="2 3">cv. Gransden 2004</strain>
    </source>
</reference>
<gene>
    <name evidence="1" type="ORF">PHYPA_018137</name>
</gene>
<dbReference type="PaxDb" id="3218-PP1S409_27V6.1"/>
<reference evidence="2" key="3">
    <citation type="submission" date="2020-12" db="UniProtKB">
        <authorList>
            <consortium name="EnsemblPlants"/>
        </authorList>
    </citation>
    <scope>IDENTIFICATION</scope>
</reference>
<evidence type="ECO:0000313" key="2">
    <source>
        <dbReference type="EnsemblPlants" id="PAC:32962029.CDS.1"/>
    </source>
</evidence>
<dbReference type="Proteomes" id="UP000006727">
    <property type="component" value="Chromosome 14"/>
</dbReference>
<keyword evidence="3" id="KW-1185">Reference proteome</keyword>
<accession>A0A2K1JGP8</accession>
<reference evidence="1 3" key="2">
    <citation type="journal article" date="2018" name="Plant J.">
        <title>The Physcomitrella patens chromosome-scale assembly reveals moss genome structure and evolution.</title>
        <authorList>
            <person name="Lang D."/>
            <person name="Ullrich K.K."/>
            <person name="Murat F."/>
            <person name="Fuchs J."/>
            <person name="Jenkins J."/>
            <person name="Haas F.B."/>
            <person name="Piednoel M."/>
            <person name="Gundlach H."/>
            <person name="Van Bel M."/>
            <person name="Meyberg R."/>
            <person name="Vives C."/>
            <person name="Morata J."/>
            <person name="Symeonidi A."/>
            <person name="Hiss M."/>
            <person name="Muchero W."/>
            <person name="Kamisugi Y."/>
            <person name="Saleh O."/>
            <person name="Blanc G."/>
            <person name="Decker E.L."/>
            <person name="van Gessel N."/>
            <person name="Grimwood J."/>
            <person name="Hayes R.D."/>
            <person name="Graham S.W."/>
            <person name="Gunter L.E."/>
            <person name="McDaniel S.F."/>
            <person name="Hoernstein S.N.W."/>
            <person name="Larsson A."/>
            <person name="Li F.W."/>
            <person name="Perroud P.F."/>
            <person name="Phillips J."/>
            <person name="Ranjan P."/>
            <person name="Rokshar D.S."/>
            <person name="Rothfels C.J."/>
            <person name="Schneider L."/>
            <person name="Shu S."/>
            <person name="Stevenson D.W."/>
            <person name="Thummler F."/>
            <person name="Tillich M."/>
            <person name="Villarreal Aguilar J.C."/>
            <person name="Widiez T."/>
            <person name="Wong G.K."/>
            <person name="Wymore A."/>
            <person name="Zhang Y."/>
            <person name="Zimmer A.D."/>
            <person name="Quatrano R.S."/>
            <person name="Mayer K.F.X."/>
            <person name="Goodstein D."/>
            <person name="Casacuberta J.M."/>
            <person name="Vandepoele K."/>
            <person name="Reski R."/>
            <person name="Cuming A.C."/>
            <person name="Tuskan G.A."/>
            <person name="Maumus F."/>
            <person name="Salse J."/>
            <person name="Schmutz J."/>
            <person name="Rensing S.A."/>
        </authorList>
    </citation>
    <scope>NUCLEOTIDE SEQUENCE [LARGE SCALE GENOMIC DNA]</scope>
    <source>
        <strain evidence="2 3">cv. Gransden 2004</strain>
    </source>
</reference>